<protein>
    <submittedName>
        <fullName evidence="2">Uncharacterized protein</fullName>
    </submittedName>
</protein>
<evidence type="ECO:0000313" key="3">
    <source>
        <dbReference type="Proteomes" id="UP000265520"/>
    </source>
</evidence>
<proteinExistence type="predicted"/>
<accession>A0A392U5G7</accession>
<feature type="compositionally biased region" description="Pro residues" evidence="1">
    <location>
        <begin position="31"/>
        <end position="40"/>
    </location>
</feature>
<keyword evidence="3" id="KW-1185">Reference proteome</keyword>
<organism evidence="2 3">
    <name type="scientific">Trifolium medium</name>
    <dbReference type="NCBI Taxonomy" id="97028"/>
    <lineage>
        <taxon>Eukaryota</taxon>
        <taxon>Viridiplantae</taxon>
        <taxon>Streptophyta</taxon>
        <taxon>Embryophyta</taxon>
        <taxon>Tracheophyta</taxon>
        <taxon>Spermatophyta</taxon>
        <taxon>Magnoliopsida</taxon>
        <taxon>eudicotyledons</taxon>
        <taxon>Gunneridae</taxon>
        <taxon>Pentapetalae</taxon>
        <taxon>rosids</taxon>
        <taxon>fabids</taxon>
        <taxon>Fabales</taxon>
        <taxon>Fabaceae</taxon>
        <taxon>Papilionoideae</taxon>
        <taxon>50 kb inversion clade</taxon>
        <taxon>NPAAA clade</taxon>
        <taxon>Hologalegina</taxon>
        <taxon>IRL clade</taxon>
        <taxon>Trifolieae</taxon>
        <taxon>Trifolium</taxon>
    </lineage>
</organism>
<feature type="non-terminal residue" evidence="2">
    <location>
        <position position="1"/>
    </location>
</feature>
<dbReference type="AlphaFoldDB" id="A0A392U5G7"/>
<name>A0A392U5G7_9FABA</name>
<evidence type="ECO:0000256" key="1">
    <source>
        <dbReference type="SAM" id="MobiDB-lite"/>
    </source>
</evidence>
<dbReference type="Proteomes" id="UP000265520">
    <property type="component" value="Unassembled WGS sequence"/>
</dbReference>
<reference evidence="2 3" key="1">
    <citation type="journal article" date="2018" name="Front. Plant Sci.">
        <title>Red Clover (Trifolium pratense) and Zigzag Clover (T. medium) - A Picture of Genomic Similarities and Differences.</title>
        <authorList>
            <person name="Dluhosova J."/>
            <person name="Istvanek J."/>
            <person name="Nedelnik J."/>
            <person name="Repkova J."/>
        </authorList>
    </citation>
    <scope>NUCLEOTIDE SEQUENCE [LARGE SCALE GENOMIC DNA]</scope>
    <source>
        <strain evidence="3">cv. 10/8</strain>
        <tissue evidence="2">Leaf</tissue>
    </source>
</reference>
<sequence length="40" mass="4567">PPRPRIFQDRIFIVHPETPHNALPNSHHPHPSPLLPLPPP</sequence>
<feature type="region of interest" description="Disordered" evidence="1">
    <location>
        <begin position="17"/>
        <end position="40"/>
    </location>
</feature>
<dbReference type="EMBL" id="LXQA010741344">
    <property type="protein sequence ID" value="MCI68709.1"/>
    <property type="molecule type" value="Genomic_DNA"/>
</dbReference>
<evidence type="ECO:0000313" key="2">
    <source>
        <dbReference type="EMBL" id="MCI68709.1"/>
    </source>
</evidence>
<comment type="caution">
    <text evidence="2">The sequence shown here is derived from an EMBL/GenBank/DDBJ whole genome shotgun (WGS) entry which is preliminary data.</text>
</comment>